<evidence type="ECO:0000313" key="8">
    <source>
        <dbReference type="Proteomes" id="UP000792457"/>
    </source>
</evidence>
<feature type="compositionally biased region" description="Basic and acidic residues" evidence="5">
    <location>
        <begin position="50"/>
        <end position="65"/>
    </location>
</feature>
<reference evidence="7" key="1">
    <citation type="submission" date="2013-04" db="EMBL/GenBank/DDBJ databases">
        <authorList>
            <person name="Qu J."/>
            <person name="Murali S.C."/>
            <person name="Bandaranaike D."/>
            <person name="Bellair M."/>
            <person name="Blankenburg K."/>
            <person name="Chao H."/>
            <person name="Dinh H."/>
            <person name="Doddapaneni H."/>
            <person name="Downs B."/>
            <person name="Dugan-Rocha S."/>
            <person name="Elkadiri S."/>
            <person name="Gnanaolivu R.D."/>
            <person name="Hernandez B."/>
            <person name="Javaid M."/>
            <person name="Jayaseelan J.C."/>
            <person name="Lee S."/>
            <person name="Li M."/>
            <person name="Ming W."/>
            <person name="Munidasa M."/>
            <person name="Muniz J."/>
            <person name="Nguyen L."/>
            <person name="Ongeri F."/>
            <person name="Osuji N."/>
            <person name="Pu L.-L."/>
            <person name="Puazo M."/>
            <person name="Qu C."/>
            <person name="Quiroz J."/>
            <person name="Raj R."/>
            <person name="Weissenberger G."/>
            <person name="Xin Y."/>
            <person name="Zou X."/>
            <person name="Han Y."/>
            <person name="Richards S."/>
            <person name="Worley K."/>
            <person name="Muzny D."/>
            <person name="Gibbs R."/>
        </authorList>
    </citation>
    <scope>NUCLEOTIDE SEQUENCE</scope>
    <source>
        <strain evidence="7">Sampled in the wild</strain>
    </source>
</reference>
<keyword evidence="4" id="KW-0472">Membrane</keyword>
<dbReference type="PROSITE" id="PS50076">
    <property type="entry name" value="DNAJ_2"/>
    <property type="match status" value="1"/>
</dbReference>
<dbReference type="Pfam" id="PF09320">
    <property type="entry name" value="DUF1977"/>
    <property type="match status" value="1"/>
</dbReference>
<dbReference type="InterPro" id="IPR015399">
    <property type="entry name" value="DUF1977_DnaJ-like"/>
</dbReference>
<keyword evidence="3" id="KW-1133">Transmembrane helix</keyword>
<evidence type="ECO:0000256" key="3">
    <source>
        <dbReference type="ARBA" id="ARBA00022989"/>
    </source>
</evidence>
<dbReference type="GO" id="GO:0030544">
    <property type="term" value="F:Hsp70 protein binding"/>
    <property type="evidence" value="ECO:0007669"/>
    <property type="project" value="TreeGrafter"/>
</dbReference>
<evidence type="ECO:0000259" key="6">
    <source>
        <dbReference type="PROSITE" id="PS50076"/>
    </source>
</evidence>
<feature type="domain" description="J" evidence="6">
    <location>
        <begin position="80"/>
        <end position="144"/>
    </location>
</feature>
<evidence type="ECO:0000256" key="2">
    <source>
        <dbReference type="ARBA" id="ARBA00022692"/>
    </source>
</evidence>
<dbReference type="SMART" id="SM00271">
    <property type="entry name" value="DnaJ"/>
    <property type="match status" value="1"/>
</dbReference>
<reference evidence="7" key="2">
    <citation type="submission" date="2017-10" db="EMBL/GenBank/DDBJ databases">
        <title>Ladona fulva Genome sequencing and assembly.</title>
        <authorList>
            <person name="Murali S."/>
            <person name="Richards S."/>
            <person name="Bandaranaike D."/>
            <person name="Bellair M."/>
            <person name="Blankenburg K."/>
            <person name="Chao H."/>
            <person name="Dinh H."/>
            <person name="Doddapaneni H."/>
            <person name="Dugan-Rocha S."/>
            <person name="Elkadiri S."/>
            <person name="Gnanaolivu R."/>
            <person name="Hernandez B."/>
            <person name="Skinner E."/>
            <person name="Javaid M."/>
            <person name="Lee S."/>
            <person name="Li M."/>
            <person name="Ming W."/>
            <person name="Munidasa M."/>
            <person name="Muniz J."/>
            <person name="Nguyen L."/>
            <person name="Hughes D."/>
            <person name="Osuji N."/>
            <person name="Pu L.-L."/>
            <person name="Puazo M."/>
            <person name="Qu C."/>
            <person name="Quiroz J."/>
            <person name="Raj R."/>
            <person name="Weissenberger G."/>
            <person name="Xin Y."/>
            <person name="Zou X."/>
            <person name="Han Y."/>
            <person name="Worley K."/>
            <person name="Muzny D."/>
            <person name="Gibbs R."/>
        </authorList>
    </citation>
    <scope>NUCLEOTIDE SEQUENCE</scope>
    <source>
        <strain evidence="7">Sampled in the wild</strain>
    </source>
</reference>
<dbReference type="OrthoDB" id="442087at2759"/>
<dbReference type="Proteomes" id="UP000792457">
    <property type="component" value="Unassembled WGS sequence"/>
</dbReference>
<comment type="caution">
    <text evidence="7">The sequence shown here is derived from an EMBL/GenBank/DDBJ whole genome shotgun (WGS) entry which is preliminary data.</text>
</comment>
<protein>
    <recommendedName>
        <fullName evidence="6">J domain-containing protein</fullName>
    </recommendedName>
</protein>
<dbReference type="Gene3D" id="1.10.287.110">
    <property type="entry name" value="DnaJ domain"/>
    <property type="match status" value="1"/>
</dbReference>
<dbReference type="PRINTS" id="PR00625">
    <property type="entry name" value="JDOMAIN"/>
</dbReference>
<dbReference type="PANTHER" id="PTHR43908">
    <property type="entry name" value="AT29763P-RELATED"/>
    <property type="match status" value="1"/>
</dbReference>
<dbReference type="CDD" id="cd06257">
    <property type="entry name" value="DnaJ"/>
    <property type="match status" value="1"/>
</dbReference>
<keyword evidence="2" id="KW-0812">Transmembrane</keyword>
<dbReference type="EMBL" id="KZ308389">
    <property type="protein sequence ID" value="KAG8228794.1"/>
    <property type="molecule type" value="Genomic_DNA"/>
</dbReference>
<evidence type="ECO:0000313" key="7">
    <source>
        <dbReference type="EMBL" id="KAG8228794.1"/>
    </source>
</evidence>
<dbReference type="PANTHER" id="PTHR43908:SF3">
    <property type="entry name" value="AT29763P-RELATED"/>
    <property type="match status" value="1"/>
</dbReference>
<dbReference type="FunFam" id="1.10.287.110:FF:000103">
    <property type="entry name" value="DnaJ subfamily B member"/>
    <property type="match status" value="1"/>
</dbReference>
<accession>A0A8K0K766</accession>
<evidence type="ECO:0000256" key="4">
    <source>
        <dbReference type="ARBA" id="ARBA00023136"/>
    </source>
</evidence>
<sequence>MMEGNKDEAERCIEYAERFLLEDLLDRLSKNSHQKCTEPEDAPRKRRTATKKEEVRTSDAETEYPKEHLEAVQRIKKCKDYYEVLGVDKEATDSDIRKAYKKLALLLHPDKNKTPGAAEAFKAIGNAVATLTDPEKRKQYDLYGSEEDRVQQQSRGHRGAFHEYNYSRGFESDITAEELFNMFFGGGFPSQNVYVRRGGRWQRTGEAHNHARGEHTGSYSVLLQMLPILLLIAISMMSSLFISEPIYSLQPNSKFSVPKETLNLRIPYYVKENFHTEYHGSLRRLEMSVEEEYITNLRHSCIREKSYRESMVWKARSYGDSNMFAKSQKIRMPSCEKLQELHARG</sequence>
<evidence type="ECO:0000256" key="1">
    <source>
        <dbReference type="ARBA" id="ARBA00004167"/>
    </source>
</evidence>
<feature type="compositionally biased region" description="Basic and acidic residues" evidence="5">
    <location>
        <begin position="30"/>
        <end position="43"/>
    </location>
</feature>
<dbReference type="SUPFAM" id="SSF46565">
    <property type="entry name" value="Chaperone J-domain"/>
    <property type="match status" value="1"/>
</dbReference>
<dbReference type="GO" id="GO:0005789">
    <property type="term" value="C:endoplasmic reticulum membrane"/>
    <property type="evidence" value="ECO:0007669"/>
    <property type="project" value="TreeGrafter"/>
</dbReference>
<dbReference type="AlphaFoldDB" id="A0A8K0K766"/>
<gene>
    <name evidence="7" type="ORF">J437_LFUL006673</name>
</gene>
<feature type="region of interest" description="Disordered" evidence="5">
    <location>
        <begin position="30"/>
        <end position="65"/>
    </location>
</feature>
<name>A0A8K0K766_LADFU</name>
<organism evidence="7 8">
    <name type="scientific">Ladona fulva</name>
    <name type="common">Scarce chaser dragonfly</name>
    <name type="synonym">Libellula fulva</name>
    <dbReference type="NCBI Taxonomy" id="123851"/>
    <lineage>
        <taxon>Eukaryota</taxon>
        <taxon>Metazoa</taxon>
        <taxon>Ecdysozoa</taxon>
        <taxon>Arthropoda</taxon>
        <taxon>Hexapoda</taxon>
        <taxon>Insecta</taxon>
        <taxon>Pterygota</taxon>
        <taxon>Palaeoptera</taxon>
        <taxon>Odonata</taxon>
        <taxon>Epiprocta</taxon>
        <taxon>Anisoptera</taxon>
        <taxon>Libelluloidea</taxon>
        <taxon>Libellulidae</taxon>
        <taxon>Ladona</taxon>
    </lineage>
</organism>
<comment type="subcellular location">
    <subcellularLocation>
        <location evidence="1">Membrane</location>
        <topology evidence="1">Single-pass membrane protein</topology>
    </subcellularLocation>
</comment>
<dbReference type="InterPro" id="IPR051100">
    <property type="entry name" value="DnaJ_subfamily_B/C"/>
</dbReference>
<evidence type="ECO:0000256" key="5">
    <source>
        <dbReference type="SAM" id="MobiDB-lite"/>
    </source>
</evidence>
<dbReference type="InterPro" id="IPR001623">
    <property type="entry name" value="DnaJ_domain"/>
</dbReference>
<dbReference type="InterPro" id="IPR036869">
    <property type="entry name" value="J_dom_sf"/>
</dbReference>
<dbReference type="GO" id="GO:0071218">
    <property type="term" value="P:cellular response to misfolded protein"/>
    <property type="evidence" value="ECO:0007669"/>
    <property type="project" value="TreeGrafter"/>
</dbReference>
<proteinExistence type="predicted"/>
<dbReference type="Pfam" id="PF00226">
    <property type="entry name" value="DnaJ"/>
    <property type="match status" value="1"/>
</dbReference>
<keyword evidence="8" id="KW-1185">Reference proteome</keyword>